<proteinExistence type="predicted"/>
<protein>
    <recommendedName>
        <fullName evidence="2">Disease resistance R13L4/SHOC-2-like LRR domain-containing protein</fullName>
    </recommendedName>
</protein>
<name>A0A8T0P578_PANVG</name>
<dbReference type="InterPro" id="IPR055414">
    <property type="entry name" value="LRR_R13L4/SHOC2-like"/>
</dbReference>
<reference evidence="3" key="1">
    <citation type="submission" date="2020-05" db="EMBL/GenBank/DDBJ databases">
        <title>WGS assembly of Panicum virgatum.</title>
        <authorList>
            <person name="Lovell J.T."/>
            <person name="Jenkins J."/>
            <person name="Shu S."/>
            <person name="Juenger T.E."/>
            <person name="Schmutz J."/>
        </authorList>
    </citation>
    <scope>NUCLEOTIDE SEQUENCE</scope>
    <source>
        <strain evidence="3">AP13</strain>
    </source>
</reference>
<dbReference type="EMBL" id="CM029052">
    <property type="protein sequence ID" value="KAG2557311.1"/>
    <property type="molecule type" value="Genomic_DNA"/>
</dbReference>
<organism evidence="3 4">
    <name type="scientific">Panicum virgatum</name>
    <name type="common">Blackwell switchgrass</name>
    <dbReference type="NCBI Taxonomy" id="38727"/>
    <lineage>
        <taxon>Eukaryota</taxon>
        <taxon>Viridiplantae</taxon>
        <taxon>Streptophyta</taxon>
        <taxon>Embryophyta</taxon>
        <taxon>Tracheophyta</taxon>
        <taxon>Spermatophyta</taxon>
        <taxon>Magnoliopsida</taxon>
        <taxon>Liliopsida</taxon>
        <taxon>Poales</taxon>
        <taxon>Poaceae</taxon>
        <taxon>PACMAD clade</taxon>
        <taxon>Panicoideae</taxon>
        <taxon>Panicodae</taxon>
        <taxon>Paniceae</taxon>
        <taxon>Panicinae</taxon>
        <taxon>Panicum</taxon>
        <taxon>Panicum sect. Hiantes</taxon>
    </lineage>
</organism>
<dbReference type="AlphaFoldDB" id="A0A8T0P578"/>
<keyword evidence="4" id="KW-1185">Reference proteome</keyword>
<evidence type="ECO:0000313" key="3">
    <source>
        <dbReference type="EMBL" id="KAG2557311.1"/>
    </source>
</evidence>
<accession>A0A8T0P578</accession>
<feature type="domain" description="Disease resistance R13L4/SHOC-2-like LRR" evidence="2">
    <location>
        <begin position="3"/>
        <end position="172"/>
    </location>
</feature>
<dbReference type="Pfam" id="PF23598">
    <property type="entry name" value="LRR_14"/>
    <property type="match status" value="1"/>
</dbReference>
<sequence>MSDQWRGPAHLQSFNGDEIFSVLPRWFSTLSELSSLSIRVKVIRQVDLQLLGALPVLRLLRLEVVPTGTTVERLVIGGDRSFRSLAEFKFMHFSRCWLVFGQGAMPKLQWLELHFEARKREGGGIDVGLENLTSRRHVTVTVDCDGARAREVEDVETSIQDAVDNHQNHPTLQLSRRFDDMMKEDENKDELDGNRLAIRRPYRQHVTRREQEPLREKHRFVMGTDGPSVTGLATVTIIGLQMTV</sequence>
<evidence type="ECO:0000313" key="4">
    <source>
        <dbReference type="Proteomes" id="UP000823388"/>
    </source>
</evidence>
<comment type="caution">
    <text evidence="3">The sequence shown here is derived from an EMBL/GenBank/DDBJ whole genome shotgun (WGS) entry which is preliminary data.</text>
</comment>
<keyword evidence="1" id="KW-0677">Repeat</keyword>
<evidence type="ECO:0000256" key="1">
    <source>
        <dbReference type="ARBA" id="ARBA00022737"/>
    </source>
</evidence>
<gene>
    <name evidence="3" type="ORF">PVAP13_8NG186805</name>
</gene>
<evidence type="ECO:0000259" key="2">
    <source>
        <dbReference type="Pfam" id="PF23598"/>
    </source>
</evidence>
<dbReference type="Proteomes" id="UP000823388">
    <property type="component" value="Chromosome 8N"/>
</dbReference>